<dbReference type="RefSeq" id="XP_016646696.1">
    <property type="nucleotide sequence ID" value="XM_016783063.1"/>
</dbReference>
<feature type="compositionally biased region" description="Polar residues" evidence="1">
    <location>
        <begin position="159"/>
        <end position="176"/>
    </location>
</feature>
<dbReference type="AlphaFoldDB" id="A0A084GHT5"/>
<feature type="compositionally biased region" description="Low complexity" evidence="1">
    <location>
        <begin position="287"/>
        <end position="322"/>
    </location>
</feature>
<dbReference type="EMBL" id="JOWA01000011">
    <property type="protein sequence ID" value="KEZ46897.1"/>
    <property type="molecule type" value="Genomic_DNA"/>
</dbReference>
<dbReference type="OrthoDB" id="5563016at2759"/>
<dbReference type="PANTHER" id="PTHR12751">
    <property type="entry name" value="PHOSPHATASE AND ACTIN REGULATOR PHACTR"/>
    <property type="match status" value="1"/>
</dbReference>
<dbReference type="GO" id="GO:0030036">
    <property type="term" value="P:actin cytoskeleton organization"/>
    <property type="evidence" value="ECO:0007669"/>
    <property type="project" value="TreeGrafter"/>
</dbReference>
<evidence type="ECO:0000313" key="2">
    <source>
        <dbReference type="EMBL" id="KEZ46897.1"/>
    </source>
</evidence>
<feature type="compositionally biased region" description="Basic and acidic residues" evidence="1">
    <location>
        <begin position="659"/>
        <end position="668"/>
    </location>
</feature>
<evidence type="ECO:0000256" key="1">
    <source>
        <dbReference type="SAM" id="MobiDB-lite"/>
    </source>
</evidence>
<evidence type="ECO:0008006" key="4">
    <source>
        <dbReference type="Google" id="ProtNLM"/>
    </source>
</evidence>
<feature type="compositionally biased region" description="Polar residues" evidence="1">
    <location>
        <begin position="130"/>
        <end position="142"/>
    </location>
</feature>
<feature type="region of interest" description="Disordered" evidence="1">
    <location>
        <begin position="574"/>
        <end position="669"/>
    </location>
</feature>
<reference evidence="2 3" key="1">
    <citation type="journal article" date="2014" name="Genome Announc.">
        <title>Draft genome sequence of the pathogenic fungus Scedosporium apiospermum.</title>
        <authorList>
            <person name="Vandeputte P."/>
            <person name="Ghamrawi S."/>
            <person name="Rechenmann M."/>
            <person name="Iltis A."/>
            <person name="Giraud S."/>
            <person name="Fleury M."/>
            <person name="Thornton C."/>
            <person name="Delhaes L."/>
            <person name="Meyer W."/>
            <person name="Papon N."/>
            <person name="Bouchara J.P."/>
        </authorList>
    </citation>
    <scope>NUCLEOTIDE SEQUENCE [LARGE SCALE GENOMIC DNA]</scope>
    <source>
        <strain evidence="2 3">IHEM 14462</strain>
    </source>
</reference>
<organism evidence="2 3">
    <name type="scientific">Pseudallescheria apiosperma</name>
    <name type="common">Scedosporium apiospermum</name>
    <dbReference type="NCBI Taxonomy" id="563466"/>
    <lineage>
        <taxon>Eukaryota</taxon>
        <taxon>Fungi</taxon>
        <taxon>Dikarya</taxon>
        <taxon>Ascomycota</taxon>
        <taxon>Pezizomycotina</taxon>
        <taxon>Sordariomycetes</taxon>
        <taxon>Hypocreomycetidae</taxon>
        <taxon>Microascales</taxon>
        <taxon>Microascaceae</taxon>
        <taxon>Scedosporium</taxon>
    </lineage>
</organism>
<feature type="region of interest" description="Disordered" evidence="1">
    <location>
        <begin position="1"/>
        <end position="389"/>
    </location>
</feature>
<sequence>MLQTRPSSASNLQSSSTPQFSMAQPHRNSVHGGPGGMTPYRNSGPIKPYAFTSTPSLNVTGQWQQSGAARPSGSNLSTLRVSEPSTGAAKPNPPASSNTTTSVGLAGSRDDLSIPQPRLITPAPRPQSAYMASTSTQVSFAQASPVRPSPERYRRPAANQPSRTYNSAPPSGSGMSAVSHLYTPPALPPVASRNSLPPGIRPSTTSGSPADDGQLYRERPKEDKRLRRRSMHTLDSADYPNPLTPQLFKRPGEMGRVDPSTTAAGDSSKTLRLVPPANDALKIQNNSSESLVSSRSSHSRPPSQPTNRSTPSPTGPPSSSHSSADDTARQDTLKRPSPDGGKRIHTSSPLSQPASMASDETNNEGQASVSKQPAPAAPSSTSNGESPAAKRLAAINMKSRSKTSRLRRAFSFGSAAEFKSITGIESIAEDEKLEPSKLHKEPTPGELYDAEQARIAKKQEEGGLGTSIYGTRLFSGSTDNLSISSTASSASIMIRKMGRGMKKGTRSLVGLFRPKSIVGAPAVDNLVPPEAGQTTVSMVTVEAERERVNINVDPHAQPGGGTGFPRLERNSLDAAKAPSMVSERAGSSGTDGSAPRKSIVGGDRERAEVLAAVRKGILKKRNTSPTGRPGERDGLGDLPGVPPITDSPNSSAPSTPNDEAMHGHRRSESIAIGSEDYFVSALRLRQDSKSGSGTPSSTTKRSATFSPRIVFYDTWPSQEYDRRGEIATCNRLTPMLAQQIKEELNSFKMEMEVHENSKIYTHFF</sequence>
<comment type="caution">
    <text evidence="2">The sequence shown here is derived from an EMBL/GenBank/DDBJ whole genome shotgun (WGS) entry which is preliminary data.</text>
</comment>
<feature type="compositionally biased region" description="Polar residues" evidence="1">
    <location>
        <begin position="646"/>
        <end position="657"/>
    </location>
</feature>
<feature type="compositionally biased region" description="Polar residues" evidence="1">
    <location>
        <begin position="259"/>
        <end position="270"/>
    </location>
</feature>
<dbReference type="KEGG" id="sapo:SAPIO_CDS0234"/>
<dbReference type="HOGENOM" id="CLU_011525_0_0_1"/>
<gene>
    <name evidence="2" type="ORF">SAPIO_CDS0234</name>
</gene>
<dbReference type="Proteomes" id="UP000028545">
    <property type="component" value="Unassembled WGS sequence"/>
</dbReference>
<feature type="region of interest" description="Disordered" evidence="1">
    <location>
        <begin position="549"/>
        <end position="568"/>
    </location>
</feature>
<protein>
    <recommendedName>
        <fullName evidence="4">Dihydroflavonal-4-reductase protein</fullName>
    </recommendedName>
</protein>
<feature type="compositionally biased region" description="Basic and acidic residues" evidence="1">
    <location>
        <begin position="323"/>
        <end position="342"/>
    </location>
</feature>
<accession>A0A084GHT5</accession>
<evidence type="ECO:0000313" key="3">
    <source>
        <dbReference type="Proteomes" id="UP000028545"/>
    </source>
</evidence>
<feature type="compositionally biased region" description="Basic and acidic residues" evidence="1">
    <location>
        <begin position="214"/>
        <end position="225"/>
    </location>
</feature>
<name>A0A084GHT5_PSEDA</name>
<keyword evidence="3" id="KW-1185">Reference proteome</keyword>
<feature type="compositionally biased region" description="Polar residues" evidence="1">
    <location>
        <begin position="51"/>
        <end position="85"/>
    </location>
</feature>
<dbReference type="OMA" id="EINNFKM"/>
<dbReference type="GeneID" id="27718386"/>
<feature type="compositionally biased region" description="Polar residues" evidence="1">
    <location>
        <begin position="346"/>
        <end position="371"/>
    </location>
</feature>
<dbReference type="PANTHER" id="PTHR12751:SF18">
    <property type="entry name" value="PHOSPHATASE AND ACTIN REGULATOR 1"/>
    <property type="match status" value="1"/>
</dbReference>
<dbReference type="VEuPathDB" id="FungiDB:SAPIO_CDS0234"/>
<proteinExistence type="predicted"/>
<dbReference type="GO" id="GO:0003779">
    <property type="term" value="F:actin binding"/>
    <property type="evidence" value="ECO:0007669"/>
    <property type="project" value="TreeGrafter"/>
</dbReference>
<feature type="compositionally biased region" description="Polar residues" evidence="1">
    <location>
        <begin position="1"/>
        <end position="22"/>
    </location>
</feature>